<dbReference type="SMART" id="SM00382">
    <property type="entry name" value="AAA"/>
    <property type="match status" value="1"/>
</dbReference>
<dbReference type="Pfam" id="PF00005">
    <property type="entry name" value="ABC_tran"/>
    <property type="match status" value="1"/>
</dbReference>
<keyword evidence="3" id="KW-0067">ATP-binding</keyword>
<gene>
    <name evidence="3" type="ORF">KSV97_10305</name>
    <name evidence="4" type="ORF">KSW06_10275</name>
</gene>
<dbReference type="PANTHER" id="PTHR24220">
    <property type="entry name" value="IMPORT ATP-BINDING PROTEIN"/>
    <property type="match status" value="1"/>
</dbReference>
<keyword evidence="3" id="KW-0547">Nucleotide-binding</keyword>
<dbReference type="InterPro" id="IPR003593">
    <property type="entry name" value="AAA+_ATPase"/>
</dbReference>
<evidence type="ECO:0000313" key="3">
    <source>
        <dbReference type="EMBL" id="MBV3383591.1"/>
    </source>
</evidence>
<dbReference type="EMBL" id="JAHOEF010000094">
    <property type="protein sequence ID" value="MBV3383591.1"/>
    <property type="molecule type" value="Genomic_DNA"/>
</dbReference>
<dbReference type="GO" id="GO:0005524">
    <property type="term" value="F:ATP binding"/>
    <property type="evidence" value="ECO:0007669"/>
    <property type="project" value="UniProtKB-KW"/>
</dbReference>
<name>A0AAW4N0K0_9FIRM</name>
<feature type="transmembrane region" description="Helical" evidence="1">
    <location>
        <begin position="536"/>
        <end position="556"/>
    </location>
</feature>
<organism evidence="3 5">
    <name type="scientific">Catenibacterium mitsuokai</name>
    <dbReference type="NCBI Taxonomy" id="100886"/>
    <lineage>
        <taxon>Bacteria</taxon>
        <taxon>Bacillati</taxon>
        <taxon>Bacillota</taxon>
        <taxon>Erysipelotrichia</taxon>
        <taxon>Erysipelotrichales</taxon>
        <taxon>Coprobacillaceae</taxon>
        <taxon>Catenibacterium</taxon>
    </lineage>
</organism>
<feature type="domain" description="ABC transporter" evidence="2">
    <location>
        <begin position="1"/>
        <end position="235"/>
    </location>
</feature>
<dbReference type="InterPro" id="IPR015854">
    <property type="entry name" value="ABC_transpr_LolD-like"/>
</dbReference>
<feature type="transmembrane region" description="Helical" evidence="1">
    <location>
        <begin position="486"/>
        <end position="505"/>
    </location>
</feature>
<evidence type="ECO:0000259" key="2">
    <source>
        <dbReference type="PROSITE" id="PS50893"/>
    </source>
</evidence>
<dbReference type="GO" id="GO:0016887">
    <property type="term" value="F:ATP hydrolysis activity"/>
    <property type="evidence" value="ECO:0007669"/>
    <property type="project" value="InterPro"/>
</dbReference>
<dbReference type="AlphaFoldDB" id="A0AAW4N0K0"/>
<evidence type="ECO:0000313" key="4">
    <source>
        <dbReference type="EMBL" id="MBV3393621.1"/>
    </source>
</evidence>
<dbReference type="EMBL" id="JAHOEL010000094">
    <property type="protein sequence ID" value="MBV3393621.1"/>
    <property type="molecule type" value="Genomic_DNA"/>
</dbReference>
<evidence type="ECO:0000313" key="6">
    <source>
        <dbReference type="Proteomes" id="UP001197492"/>
    </source>
</evidence>
<feature type="transmembrane region" description="Helical" evidence="1">
    <location>
        <begin position="562"/>
        <end position="581"/>
    </location>
</feature>
<dbReference type="PANTHER" id="PTHR24220:SF692">
    <property type="entry name" value="ABC TRANSPORTER DOMAIN-CONTAINING PROTEIN"/>
    <property type="match status" value="1"/>
</dbReference>
<dbReference type="RefSeq" id="WP_217748248.1">
    <property type="nucleotide sequence ID" value="NZ_JAHOEH010000094.1"/>
</dbReference>
<dbReference type="InterPro" id="IPR003439">
    <property type="entry name" value="ABC_transporter-like_ATP-bd"/>
</dbReference>
<dbReference type="PROSITE" id="PS00211">
    <property type="entry name" value="ABC_TRANSPORTER_1"/>
    <property type="match status" value="1"/>
</dbReference>
<evidence type="ECO:0000256" key="1">
    <source>
        <dbReference type="SAM" id="Phobius"/>
    </source>
</evidence>
<keyword evidence="1" id="KW-0812">Transmembrane</keyword>
<dbReference type="PROSITE" id="PS50893">
    <property type="entry name" value="ABC_TRANSPORTER_2"/>
    <property type="match status" value="1"/>
</dbReference>
<dbReference type="GO" id="GO:0022857">
    <property type="term" value="F:transmembrane transporter activity"/>
    <property type="evidence" value="ECO:0007669"/>
    <property type="project" value="TreeGrafter"/>
</dbReference>
<dbReference type="GO" id="GO:0005886">
    <property type="term" value="C:plasma membrane"/>
    <property type="evidence" value="ECO:0007669"/>
    <property type="project" value="TreeGrafter"/>
</dbReference>
<keyword evidence="6" id="KW-1185">Reference proteome</keyword>
<reference evidence="3 6" key="1">
    <citation type="submission" date="2021-06" db="EMBL/GenBank/DDBJ databases">
        <title>Collection of gut derived symbiotic bacterial strains cultured from healthy donors.</title>
        <authorList>
            <person name="Lin H."/>
            <person name="Littmann E."/>
            <person name="Pamer E.G."/>
        </authorList>
    </citation>
    <scope>NUCLEOTIDE SEQUENCE</scope>
    <source>
        <strain evidence="4 6">MSK.21.70</strain>
        <strain evidence="3">MSK.21.82</strain>
    </source>
</reference>
<dbReference type="Proteomes" id="UP001197492">
    <property type="component" value="Unassembled WGS sequence"/>
</dbReference>
<dbReference type="InterPro" id="IPR017871">
    <property type="entry name" value="ABC_transporter-like_CS"/>
</dbReference>
<keyword evidence="1" id="KW-1133">Transmembrane helix</keyword>
<feature type="transmembrane region" description="Helical" evidence="1">
    <location>
        <begin position="251"/>
        <end position="274"/>
    </location>
</feature>
<proteinExistence type="predicted"/>
<protein>
    <submittedName>
        <fullName evidence="3">ATP-binding cassette domain-containing protein</fullName>
    </submittedName>
</protein>
<accession>A0AAW4N0K0</accession>
<evidence type="ECO:0000313" key="5">
    <source>
        <dbReference type="Proteomes" id="UP001196408"/>
    </source>
</evidence>
<dbReference type="Proteomes" id="UP001196408">
    <property type="component" value="Unassembled WGS sequence"/>
</dbReference>
<keyword evidence="1" id="KW-0472">Membrane</keyword>
<sequence>MKGNDNMIELKDICIEYDRVILDHASISIPAHSITLIRGKSGSGKTALLYCIALMDTKSKYQYYYDHHLIEEKDRNNIRKECISYVLQENDLLAHLDVRGTLQYFAHIHNKHLSDKDIQDYLDKMHLDVTLNQNVMTLSLGERQRLSIATALVSNPQVLVLDEPTASLDYENEIEIYKILKELSAHMTIVLASHSEEAIKYADIVYTLEDGRLTSDGSVIQEDICGKGVISQVDHKFYKEYVKDYVKHYRFMYVLMMMVFILSLVSGQMILGIINHSREQGMQMLIGQLENKAIITKDKHSYVDQDYSYFIKIDDKNTFPLYKIYTQIEGEDVYLVPYFKDDDLSKYIDRNIQETKTGIYMDNESYYLLNQGLSDNRVNLDLYITDQNGMHQTSYTFDMNGVFRNNKKVHYVSKSQRYIYVPYAILQDIYKQSGCTPRYIGYIIKTNTYNELNELIDYYESKGYRINDSFTDREAMNSLDSYYKNMMFTFAGVILVISVLIDIVLESHLLMQRKKELVLLLISGLLKKDLQRISMIESLGSISIVVVSSTLISVVMSCILGTFDIITLSSMTVLFIIILLIERMVLQNKFINKLNIVDELRNEVH</sequence>
<comment type="caution">
    <text evidence="3">The sequence shown here is derived from an EMBL/GenBank/DDBJ whole genome shotgun (WGS) entry which is preliminary data.</text>
</comment>